<gene>
    <name evidence="3" type="primary">Dyak\GE13212</name>
    <name evidence="3" type="ORF">Dyak_GE13212</name>
</gene>
<dbReference type="EMBL" id="CM000158">
    <property type="protein sequence ID" value="KRJ99127.1"/>
    <property type="molecule type" value="Genomic_DNA"/>
</dbReference>
<evidence type="ECO:0000256" key="1">
    <source>
        <dbReference type="SAM" id="Phobius"/>
    </source>
</evidence>
<name>A0A0R1DPJ1_DROYA</name>
<keyword evidence="1" id="KW-0472">Membrane</keyword>
<evidence type="ECO:0000313" key="3">
    <source>
        <dbReference type="EMBL" id="KRJ99128.1"/>
    </source>
</evidence>
<proteinExistence type="predicted"/>
<keyword evidence="4" id="KW-1185">Reference proteome</keyword>
<reference evidence="3 4" key="3">
    <citation type="journal article" date="2007" name="PLoS Biol.">
        <title>Principles of genome evolution in the Drosophila melanogaster species group.</title>
        <authorList>
            <person name="Ranz J.M."/>
            <person name="Maurin D."/>
            <person name="Chan Y.S."/>
            <person name="von Grotthuss M."/>
            <person name="Hillier L.W."/>
            <person name="Roote J."/>
            <person name="Ashburner M."/>
            <person name="Bergman C.M."/>
        </authorList>
    </citation>
    <scope>NUCLEOTIDE SEQUENCE [LARGE SCALE GENOMIC DNA]</scope>
    <source>
        <strain evidence="3">Tai18E2</strain>
        <strain evidence="4">Tai18E2 / Tucson 14021-0261.01</strain>
    </source>
</reference>
<evidence type="ECO:0000313" key="4">
    <source>
        <dbReference type="Proteomes" id="UP000002282"/>
    </source>
</evidence>
<sequence>MQQPQRYIPSVSDLYGTDEIELLLDEIRELELEPVCCQLDDEQDFEIAGSRAGELSHSHSHSLSLESPLGTCTSWDSHANYKQRGGHTPLPWGVALHCDPQHLKSPTGIVRILLVLSSAACLACECSAGTVQVGLFLLPLIGRLRLMVFCALFSLLITCLMLFLDISHIALMFPFNWTKVNTWMYLSVGLIFILSSTLLVHMVLYATEYTWVSKHSKDTLLATGIIGYLCALEAFLLSGIASWPWTQYRQVPDDASELFIEDREMTPMSPINCSTDLQATPYHHNGNATTSDLYNQQQQSSYNQKPYIPGKEHSNIHFVYYPWDSNRSPSPLQPNDPMSSTISVQHWVTHKPHGRNPISAIERATTITHPARVPLSCWAMIRVPVHPRPVPMITPVRDSS</sequence>
<dbReference type="EMBL" id="CM000158">
    <property type="protein sequence ID" value="KRJ99128.1"/>
    <property type="molecule type" value="Genomic_DNA"/>
</dbReference>
<dbReference type="KEGG" id="dya:Dyak_GE13212"/>
<feature type="transmembrane region" description="Helical" evidence="1">
    <location>
        <begin position="219"/>
        <end position="245"/>
    </location>
</feature>
<feature type="transmembrane region" description="Helical" evidence="1">
    <location>
        <begin position="146"/>
        <end position="171"/>
    </location>
</feature>
<evidence type="ECO:0000313" key="2">
    <source>
        <dbReference type="EMBL" id="KRJ99127.1"/>
    </source>
</evidence>
<feature type="transmembrane region" description="Helical" evidence="1">
    <location>
        <begin position="183"/>
        <end position="207"/>
    </location>
</feature>
<keyword evidence="1" id="KW-1133">Transmembrane helix</keyword>
<reference evidence="3" key="4">
    <citation type="submission" date="2015-11" db="EMBL/GenBank/DDBJ databases">
        <authorList>
            <consortium name="FlyBase"/>
        </authorList>
    </citation>
    <scope>NUCLEOTIDE SEQUENCE</scope>
    <source>
        <strain evidence="3">Tai18E2</strain>
    </source>
</reference>
<protein>
    <submittedName>
        <fullName evidence="2">Uncharacterized protein, isoform B</fullName>
    </submittedName>
    <submittedName>
        <fullName evidence="3">Uncharacterized protein, isoform C</fullName>
    </submittedName>
</protein>
<reference evidence="3 4" key="2">
    <citation type="journal article" date="2007" name="Nature">
        <title>Evolution of genes and genomes on the Drosophila phylogeny.</title>
        <authorList>
            <consortium name="Drosophila 12 Genomes Consortium"/>
            <person name="Clark A.G."/>
            <person name="Eisen M.B."/>
            <person name="Smith D.R."/>
            <person name="Bergman C.M."/>
            <person name="Oliver B."/>
            <person name="Markow T.A."/>
            <person name="Kaufman T.C."/>
            <person name="Kellis M."/>
            <person name="Gelbart W."/>
            <person name="Iyer V.N."/>
            <person name="Pollard D.A."/>
            <person name="Sackton T.B."/>
            <person name="Larracuente A.M."/>
            <person name="Singh N.D."/>
            <person name="Abad J.P."/>
            <person name="Abt D.N."/>
            <person name="Adryan B."/>
            <person name="Aguade M."/>
            <person name="Akashi H."/>
            <person name="Anderson W.W."/>
            <person name="Aquadro C.F."/>
            <person name="Ardell D.H."/>
            <person name="Arguello R."/>
            <person name="Artieri C.G."/>
            <person name="Barbash D.A."/>
            <person name="Barker D."/>
            <person name="Barsanti P."/>
            <person name="Batterham P."/>
            <person name="Batzoglou S."/>
            <person name="Begun D."/>
            <person name="Bhutkar A."/>
            <person name="Blanco E."/>
            <person name="Bosak S.A."/>
            <person name="Bradley R.K."/>
            <person name="Brand A.D."/>
            <person name="Brent M.R."/>
            <person name="Brooks A.N."/>
            <person name="Brown R.H."/>
            <person name="Butlin R.K."/>
            <person name="Caggese C."/>
            <person name="Calvi B.R."/>
            <person name="Bernardo de Carvalho A."/>
            <person name="Caspi A."/>
            <person name="Castrezana S."/>
            <person name="Celniker S.E."/>
            <person name="Chang J.L."/>
            <person name="Chapple C."/>
            <person name="Chatterji S."/>
            <person name="Chinwalla A."/>
            <person name="Civetta A."/>
            <person name="Clifton S.W."/>
            <person name="Comeron J.M."/>
            <person name="Costello J.C."/>
            <person name="Coyne J.A."/>
            <person name="Daub J."/>
            <person name="David R.G."/>
            <person name="Delcher A.L."/>
            <person name="Delehaunty K."/>
            <person name="Do C.B."/>
            <person name="Ebling H."/>
            <person name="Edwards K."/>
            <person name="Eickbush T."/>
            <person name="Evans J.D."/>
            <person name="Filipski A."/>
            <person name="Findeiss S."/>
            <person name="Freyhult E."/>
            <person name="Fulton L."/>
            <person name="Fulton R."/>
            <person name="Garcia A.C."/>
            <person name="Gardiner A."/>
            <person name="Garfield D.A."/>
            <person name="Garvin B.E."/>
            <person name="Gibson G."/>
            <person name="Gilbert D."/>
            <person name="Gnerre S."/>
            <person name="Godfrey J."/>
            <person name="Good R."/>
            <person name="Gotea V."/>
            <person name="Gravely B."/>
            <person name="Greenberg A.J."/>
            <person name="Griffiths-Jones S."/>
            <person name="Gross S."/>
            <person name="Guigo R."/>
            <person name="Gustafson E.A."/>
            <person name="Haerty W."/>
            <person name="Hahn M.W."/>
            <person name="Halligan D.L."/>
            <person name="Halpern A.L."/>
            <person name="Halter G.M."/>
            <person name="Han M.V."/>
            <person name="Heger A."/>
            <person name="Hillier L."/>
            <person name="Hinrichs A.S."/>
            <person name="Holmes I."/>
            <person name="Hoskins R.A."/>
            <person name="Hubisz M.J."/>
            <person name="Hultmark D."/>
            <person name="Huntley M.A."/>
            <person name="Jaffe D.B."/>
            <person name="Jagadeeshan S."/>
            <person name="Jeck W.R."/>
            <person name="Johnson J."/>
            <person name="Jones C.D."/>
            <person name="Jordan W.C."/>
            <person name="Karpen G.H."/>
            <person name="Kataoka E."/>
            <person name="Keightley P.D."/>
            <person name="Kheradpour P."/>
            <person name="Kirkness E.F."/>
            <person name="Koerich L.B."/>
            <person name="Kristiansen K."/>
            <person name="Kudrna D."/>
            <person name="Kulathinal R.J."/>
            <person name="Kumar S."/>
            <person name="Kwok R."/>
            <person name="Lander E."/>
            <person name="Langley C.H."/>
            <person name="Lapoint R."/>
            <person name="Lazzaro B.P."/>
            <person name="Lee S.J."/>
            <person name="Levesque L."/>
            <person name="Li R."/>
            <person name="Lin C.F."/>
            <person name="Lin M.F."/>
            <person name="Lindblad-Toh K."/>
            <person name="Llopart A."/>
            <person name="Long M."/>
            <person name="Low L."/>
            <person name="Lozovsky E."/>
            <person name="Lu J."/>
            <person name="Luo M."/>
            <person name="Machado C.A."/>
            <person name="Makalowski W."/>
            <person name="Marzo M."/>
            <person name="Matsuda M."/>
            <person name="Matzkin L."/>
            <person name="McAllister B."/>
            <person name="McBride C.S."/>
            <person name="McKernan B."/>
            <person name="McKernan K."/>
            <person name="Mendez-Lago M."/>
            <person name="Minx P."/>
            <person name="Mollenhauer M.U."/>
            <person name="Montooth K."/>
            <person name="Mount S.M."/>
            <person name="Mu X."/>
            <person name="Myers E."/>
            <person name="Negre B."/>
            <person name="Newfeld S."/>
            <person name="Nielsen R."/>
            <person name="Noor M.A."/>
            <person name="O'Grady P."/>
            <person name="Pachter L."/>
            <person name="Papaceit M."/>
            <person name="Parisi M.J."/>
            <person name="Parisi M."/>
            <person name="Parts L."/>
            <person name="Pedersen J.S."/>
            <person name="Pesole G."/>
            <person name="Phillippy A.M."/>
            <person name="Ponting C.P."/>
            <person name="Pop M."/>
            <person name="Porcelli D."/>
            <person name="Powell J.R."/>
            <person name="Prohaska S."/>
            <person name="Pruitt K."/>
            <person name="Puig M."/>
            <person name="Quesneville H."/>
            <person name="Ram K.R."/>
            <person name="Rand D."/>
            <person name="Rasmussen M.D."/>
            <person name="Reed L.K."/>
            <person name="Reenan R."/>
            <person name="Reily A."/>
            <person name="Remington K.A."/>
            <person name="Rieger T.T."/>
            <person name="Ritchie M.G."/>
            <person name="Robin C."/>
            <person name="Rogers Y.H."/>
            <person name="Rohde C."/>
            <person name="Rozas J."/>
            <person name="Rubenfield M.J."/>
            <person name="Ruiz A."/>
            <person name="Russo S."/>
            <person name="Salzberg S.L."/>
            <person name="Sanchez-Gracia A."/>
            <person name="Saranga D.J."/>
            <person name="Sato H."/>
            <person name="Schaeffer S.W."/>
            <person name="Schatz M.C."/>
            <person name="Schlenke T."/>
            <person name="Schwartz R."/>
            <person name="Segarra C."/>
            <person name="Singh R.S."/>
            <person name="Sirot L."/>
            <person name="Sirota M."/>
            <person name="Sisneros N.B."/>
            <person name="Smith C.D."/>
            <person name="Smith T.F."/>
            <person name="Spieth J."/>
            <person name="Stage D.E."/>
            <person name="Stark A."/>
            <person name="Stephan W."/>
            <person name="Strausberg R.L."/>
            <person name="Strempel S."/>
            <person name="Sturgill D."/>
            <person name="Sutton G."/>
            <person name="Sutton G.G."/>
            <person name="Tao W."/>
            <person name="Teichmann S."/>
            <person name="Tobari Y.N."/>
            <person name="Tomimura Y."/>
            <person name="Tsolas J.M."/>
            <person name="Valente V.L."/>
            <person name="Venter E."/>
            <person name="Venter J.C."/>
            <person name="Vicario S."/>
            <person name="Vieira F.G."/>
            <person name="Vilella A.J."/>
            <person name="Villasante A."/>
            <person name="Walenz B."/>
            <person name="Wang J."/>
            <person name="Wasserman M."/>
            <person name="Watts T."/>
            <person name="Wilson D."/>
            <person name="Wilson R.K."/>
            <person name="Wing R.A."/>
            <person name="Wolfner M.F."/>
            <person name="Wong A."/>
            <person name="Wong G.K."/>
            <person name="Wu C.I."/>
            <person name="Wu G."/>
            <person name="Yamamoto D."/>
            <person name="Yang H.P."/>
            <person name="Yang S.P."/>
            <person name="Yorke J.A."/>
            <person name="Yoshida K."/>
            <person name="Zdobnov E."/>
            <person name="Zhang P."/>
            <person name="Zhang Y."/>
            <person name="Zimin A.V."/>
            <person name="Baldwin J."/>
            <person name="Abdouelleil A."/>
            <person name="Abdulkadir J."/>
            <person name="Abebe A."/>
            <person name="Abera B."/>
            <person name="Abreu J."/>
            <person name="Acer S.C."/>
            <person name="Aftuck L."/>
            <person name="Alexander A."/>
            <person name="An P."/>
            <person name="Anderson E."/>
            <person name="Anderson S."/>
            <person name="Arachi H."/>
            <person name="Azer M."/>
            <person name="Bachantsang P."/>
            <person name="Barry A."/>
            <person name="Bayul T."/>
            <person name="Berlin A."/>
            <person name="Bessette D."/>
            <person name="Bloom T."/>
            <person name="Blye J."/>
            <person name="Boguslavskiy L."/>
            <person name="Bonnet C."/>
            <person name="Boukhgalter B."/>
            <person name="Bourzgui I."/>
            <person name="Brown A."/>
            <person name="Cahill P."/>
            <person name="Channer S."/>
            <person name="Cheshatsang Y."/>
            <person name="Chuda L."/>
            <person name="Citroen M."/>
            <person name="Collymore A."/>
            <person name="Cooke P."/>
            <person name="Costello M."/>
            <person name="D'Aco K."/>
            <person name="Daza R."/>
            <person name="De Haan G."/>
            <person name="DeGray S."/>
            <person name="DeMaso C."/>
            <person name="Dhargay N."/>
            <person name="Dooley K."/>
            <person name="Dooley E."/>
            <person name="Doricent M."/>
            <person name="Dorje P."/>
            <person name="Dorjee K."/>
            <person name="Dupes A."/>
            <person name="Elong R."/>
            <person name="Falk J."/>
            <person name="Farina A."/>
            <person name="Faro S."/>
            <person name="Ferguson D."/>
            <person name="Fisher S."/>
            <person name="Foley C.D."/>
            <person name="Franke A."/>
            <person name="Friedrich D."/>
            <person name="Gadbois L."/>
            <person name="Gearin G."/>
            <person name="Gearin C.R."/>
            <person name="Giannoukos G."/>
            <person name="Goode T."/>
            <person name="Graham J."/>
            <person name="Grandbois E."/>
            <person name="Grewal S."/>
            <person name="Gyaltsen K."/>
            <person name="Hafez N."/>
            <person name="Hagos B."/>
            <person name="Hall J."/>
            <person name="Henson C."/>
            <person name="Hollinger A."/>
            <person name="Honan T."/>
            <person name="Huard M.D."/>
            <person name="Hughes L."/>
            <person name="Hurhula B."/>
            <person name="Husby M.E."/>
            <person name="Kamat A."/>
            <person name="Kanga B."/>
            <person name="Kashin S."/>
            <person name="Khazanovich D."/>
            <person name="Kisner P."/>
            <person name="Lance K."/>
            <person name="Lara M."/>
            <person name="Lee W."/>
            <person name="Lennon N."/>
            <person name="Letendre F."/>
            <person name="LeVine R."/>
            <person name="Lipovsky A."/>
            <person name="Liu X."/>
            <person name="Liu J."/>
            <person name="Liu S."/>
            <person name="Lokyitsang T."/>
            <person name="Lokyitsang Y."/>
            <person name="Lubonja R."/>
            <person name="Lui A."/>
            <person name="MacDonald P."/>
            <person name="Magnisalis V."/>
            <person name="Maru K."/>
            <person name="Matthews C."/>
            <person name="McCusker W."/>
            <person name="McDonough S."/>
            <person name="Mehta T."/>
            <person name="Meldrim J."/>
            <person name="Meneus L."/>
            <person name="Mihai O."/>
            <person name="Mihalev A."/>
            <person name="Mihova T."/>
            <person name="Mittelman R."/>
            <person name="Mlenga V."/>
            <person name="Montmayeur A."/>
            <person name="Mulrain L."/>
            <person name="Navidi A."/>
            <person name="Naylor J."/>
            <person name="Negash T."/>
            <person name="Nguyen T."/>
            <person name="Nguyen N."/>
            <person name="Nicol R."/>
            <person name="Norbu C."/>
            <person name="Norbu N."/>
            <person name="Novod N."/>
            <person name="O'Neill B."/>
            <person name="Osman S."/>
            <person name="Markiewicz E."/>
            <person name="Oyono O.L."/>
            <person name="Patti C."/>
            <person name="Phunkhang P."/>
            <person name="Pierre F."/>
            <person name="Priest M."/>
            <person name="Raghuraman S."/>
            <person name="Rege F."/>
            <person name="Reyes R."/>
            <person name="Rise C."/>
            <person name="Rogov P."/>
            <person name="Ross K."/>
            <person name="Ryan E."/>
            <person name="Settipalli S."/>
            <person name="Shea T."/>
            <person name="Sherpa N."/>
            <person name="Shi L."/>
            <person name="Shih D."/>
            <person name="Sparrow T."/>
            <person name="Spaulding J."/>
            <person name="Stalker J."/>
            <person name="Stange-Thomann N."/>
            <person name="Stavropoulos S."/>
            <person name="Stone C."/>
            <person name="Strader C."/>
            <person name="Tesfaye S."/>
            <person name="Thomson T."/>
            <person name="Thoulutsang Y."/>
            <person name="Thoulutsang D."/>
            <person name="Topham K."/>
            <person name="Topping I."/>
            <person name="Tsamla T."/>
            <person name="Vassiliev H."/>
            <person name="Vo A."/>
            <person name="Wangchuk T."/>
            <person name="Wangdi T."/>
            <person name="Weiand M."/>
            <person name="Wilkinson J."/>
            <person name="Wilson A."/>
            <person name="Yadav S."/>
            <person name="Young G."/>
            <person name="Yu Q."/>
            <person name="Zembek L."/>
            <person name="Zhong D."/>
            <person name="Zimmer A."/>
            <person name="Zwirko Z."/>
            <person name="Jaffe D.B."/>
            <person name="Alvarez P."/>
            <person name="Brockman W."/>
            <person name="Butler J."/>
            <person name="Chin C."/>
            <person name="Gnerre S."/>
            <person name="Grabherr M."/>
            <person name="Kleber M."/>
            <person name="Mauceli E."/>
            <person name="MacCallum I."/>
        </authorList>
    </citation>
    <scope>NUCLEOTIDE SEQUENCE [LARGE SCALE GENOMIC DNA]</scope>
    <source>
        <strain evidence="3">Tai18E2</strain>
        <strain evidence="4">Tai18E2 / Tucson 14021-0261.01</strain>
    </source>
</reference>
<dbReference type="OrthoDB" id="6347385at2759"/>
<reference evidence="3" key="1">
    <citation type="submission" date="2006-01" db="EMBL/GenBank/DDBJ databases">
        <title>The Genome of Drosophila yakuba.</title>
        <authorList>
            <consortium name="The Drosophila yakuba Sequencing Consortium"/>
        </authorList>
    </citation>
    <scope>NUCLEOTIDE SEQUENCE</scope>
    <source>
        <strain evidence="3">Tai18E2</strain>
    </source>
</reference>
<dbReference type="Proteomes" id="UP000002282">
    <property type="component" value="Chromosome 2R"/>
</dbReference>
<dbReference type="AlphaFoldDB" id="A0A0R1DPJ1"/>
<accession>A0A0R1DPJ1</accession>
<organism evidence="3 4">
    <name type="scientific">Drosophila yakuba</name>
    <name type="common">Fruit fly</name>
    <dbReference type="NCBI Taxonomy" id="7245"/>
    <lineage>
        <taxon>Eukaryota</taxon>
        <taxon>Metazoa</taxon>
        <taxon>Ecdysozoa</taxon>
        <taxon>Arthropoda</taxon>
        <taxon>Hexapoda</taxon>
        <taxon>Insecta</taxon>
        <taxon>Pterygota</taxon>
        <taxon>Neoptera</taxon>
        <taxon>Endopterygota</taxon>
        <taxon>Diptera</taxon>
        <taxon>Brachycera</taxon>
        <taxon>Muscomorpha</taxon>
        <taxon>Ephydroidea</taxon>
        <taxon>Drosophilidae</taxon>
        <taxon>Drosophila</taxon>
        <taxon>Sophophora</taxon>
    </lineage>
</organism>
<keyword evidence="1" id="KW-0812">Transmembrane</keyword>